<dbReference type="SUPFAM" id="SSF53850">
    <property type="entry name" value="Periplasmic binding protein-like II"/>
    <property type="match status" value="1"/>
</dbReference>
<protein>
    <submittedName>
        <fullName evidence="6">LysR family transcriptional regulator</fullName>
    </submittedName>
</protein>
<reference evidence="6 7" key="1">
    <citation type="submission" date="2019-12" db="EMBL/GenBank/DDBJ databases">
        <title>Shinella kummerowiae sp. nov., a symbiotic bacterium isolated from root nodules of the herbal legume Kummerowia stipulacea.</title>
        <authorList>
            <person name="Gao J."/>
        </authorList>
    </citation>
    <scope>NUCLEOTIDE SEQUENCE [LARGE SCALE GENOMIC DNA]</scope>
    <source>
        <strain evidence="6 7">CCBAU 25048</strain>
    </source>
</reference>
<dbReference type="InterPro" id="IPR036388">
    <property type="entry name" value="WH-like_DNA-bd_sf"/>
</dbReference>
<dbReference type="Pfam" id="PF03466">
    <property type="entry name" value="LysR_substrate"/>
    <property type="match status" value="1"/>
</dbReference>
<evidence type="ECO:0000259" key="5">
    <source>
        <dbReference type="PROSITE" id="PS50931"/>
    </source>
</evidence>
<dbReference type="AlphaFoldDB" id="A0A6N8SNS8"/>
<dbReference type="EMBL" id="WUMK01000011">
    <property type="protein sequence ID" value="MXN48622.1"/>
    <property type="molecule type" value="Genomic_DNA"/>
</dbReference>
<sequence>MRLEWLEDLLAVAETGSFHEAAERRFLTQSAFSRRIQNIEDHIGIELFDRTRKPVQLRPTMADKHDQIQRLAMELRQLVVDLRLDARVASNRVVLASQHSLTTTLTPYLVKRIRQQNEAIHARLRSANLDECFGLLLSRQADIAIVYRVPGEEHPVSAGYVESALIGVDQLLPVFDADAIAWLQEQAVQGEVPYIAYPGDVFFGRVMGRLIMPRLGGSIRTIPIAETALTLAALEMATAGIGVAWVPESLARPRINEGVIADVSEMLHATPLDIMAVRLSGSSGPVTNAVWSEITAAAVK</sequence>
<accession>A0A6N8SNS8</accession>
<name>A0A6N8SNS8_9HYPH</name>
<dbReference type="InterPro" id="IPR036390">
    <property type="entry name" value="WH_DNA-bd_sf"/>
</dbReference>
<keyword evidence="7" id="KW-1185">Reference proteome</keyword>
<comment type="caution">
    <text evidence="6">The sequence shown here is derived from an EMBL/GenBank/DDBJ whole genome shotgun (WGS) entry which is preliminary data.</text>
</comment>
<evidence type="ECO:0000256" key="3">
    <source>
        <dbReference type="ARBA" id="ARBA00023125"/>
    </source>
</evidence>
<keyword evidence="2" id="KW-0805">Transcription regulation</keyword>
<evidence type="ECO:0000256" key="1">
    <source>
        <dbReference type="ARBA" id="ARBA00009437"/>
    </source>
</evidence>
<dbReference type="Gene3D" id="1.10.10.10">
    <property type="entry name" value="Winged helix-like DNA-binding domain superfamily/Winged helix DNA-binding domain"/>
    <property type="match status" value="1"/>
</dbReference>
<dbReference type="RefSeq" id="WP_160862115.1">
    <property type="nucleotide sequence ID" value="NZ_WUMK01000011.1"/>
</dbReference>
<evidence type="ECO:0000313" key="7">
    <source>
        <dbReference type="Proteomes" id="UP000435802"/>
    </source>
</evidence>
<dbReference type="InterPro" id="IPR005119">
    <property type="entry name" value="LysR_subst-bd"/>
</dbReference>
<dbReference type="Gene3D" id="3.40.190.10">
    <property type="entry name" value="Periplasmic binding protein-like II"/>
    <property type="match status" value="2"/>
</dbReference>
<keyword evidence="4" id="KW-0804">Transcription</keyword>
<dbReference type="PRINTS" id="PR00039">
    <property type="entry name" value="HTHLYSR"/>
</dbReference>
<evidence type="ECO:0000256" key="2">
    <source>
        <dbReference type="ARBA" id="ARBA00023015"/>
    </source>
</evidence>
<dbReference type="PANTHER" id="PTHR30126">
    <property type="entry name" value="HTH-TYPE TRANSCRIPTIONAL REGULATOR"/>
    <property type="match status" value="1"/>
</dbReference>
<dbReference type="GO" id="GO:0000976">
    <property type="term" value="F:transcription cis-regulatory region binding"/>
    <property type="evidence" value="ECO:0007669"/>
    <property type="project" value="TreeGrafter"/>
</dbReference>
<dbReference type="PROSITE" id="PS50931">
    <property type="entry name" value="HTH_LYSR"/>
    <property type="match status" value="1"/>
</dbReference>
<organism evidence="6 7">
    <name type="scientific">Shinella kummerowiae</name>
    <dbReference type="NCBI Taxonomy" id="417745"/>
    <lineage>
        <taxon>Bacteria</taxon>
        <taxon>Pseudomonadati</taxon>
        <taxon>Pseudomonadota</taxon>
        <taxon>Alphaproteobacteria</taxon>
        <taxon>Hyphomicrobiales</taxon>
        <taxon>Rhizobiaceae</taxon>
        <taxon>Shinella</taxon>
    </lineage>
</organism>
<proteinExistence type="inferred from homology"/>
<dbReference type="SUPFAM" id="SSF46785">
    <property type="entry name" value="Winged helix' DNA-binding domain"/>
    <property type="match status" value="1"/>
</dbReference>
<dbReference type="OrthoDB" id="528082at2"/>
<gene>
    <name evidence="6" type="ORF">GR138_25785</name>
</gene>
<keyword evidence="3" id="KW-0238">DNA-binding</keyword>
<dbReference type="GO" id="GO:0003700">
    <property type="term" value="F:DNA-binding transcription factor activity"/>
    <property type="evidence" value="ECO:0007669"/>
    <property type="project" value="InterPro"/>
</dbReference>
<dbReference type="PANTHER" id="PTHR30126:SF2">
    <property type="entry name" value="HTH-TYPE TRANSCRIPTIONAL REGULATOR YJIE"/>
    <property type="match status" value="1"/>
</dbReference>
<evidence type="ECO:0000313" key="6">
    <source>
        <dbReference type="EMBL" id="MXN48622.1"/>
    </source>
</evidence>
<feature type="domain" description="HTH lysR-type" evidence="5">
    <location>
        <begin position="1"/>
        <end position="60"/>
    </location>
</feature>
<evidence type="ECO:0000256" key="4">
    <source>
        <dbReference type="ARBA" id="ARBA00023163"/>
    </source>
</evidence>
<comment type="similarity">
    <text evidence="1">Belongs to the LysR transcriptional regulatory family.</text>
</comment>
<dbReference type="Pfam" id="PF00126">
    <property type="entry name" value="HTH_1"/>
    <property type="match status" value="1"/>
</dbReference>
<dbReference type="InterPro" id="IPR000847">
    <property type="entry name" value="LysR_HTH_N"/>
</dbReference>
<dbReference type="Proteomes" id="UP000435802">
    <property type="component" value="Unassembled WGS sequence"/>
</dbReference>